<dbReference type="InterPro" id="IPR046525">
    <property type="entry name" value="DUF6702"/>
</dbReference>
<proteinExistence type="predicted"/>
<feature type="chain" id="PRO_5003401380" evidence="2">
    <location>
        <begin position="20"/>
        <end position="216"/>
    </location>
</feature>
<dbReference type="RefSeq" id="WP_014020234.1">
    <property type="nucleotide sequence ID" value="NC_015914.1"/>
</dbReference>
<gene>
    <name evidence="3" type="ordered locus">Cycma_2196</name>
</gene>
<protein>
    <submittedName>
        <fullName evidence="3">Uncharacterized protein</fullName>
    </submittedName>
</protein>
<accession>G0J3W7</accession>
<dbReference type="KEGG" id="cmr:Cycma_2196"/>
<keyword evidence="1" id="KW-0472">Membrane</keyword>
<reference evidence="4" key="1">
    <citation type="submission" date="2011-07" db="EMBL/GenBank/DDBJ databases">
        <title>The complete genome of Cyclobacterium marinum DSM 745.</title>
        <authorList>
            <person name="Lucas S."/>
            <person name="Han J."/>
            <person name="Lapidus A."/>
            <person name="Bruce D."/>
            <person name="Goodwin L."/>
            <person name="Pitluck S."/>
            <person name="Peters L."/>
            <person name="Kyrpides N."/>
            <person name="Mavromatis K."/>
            <person name="Ivanova N."/>
            <person name="Ovchinnikova G."/>
            <person name="Chertkov O."/>
            <person name="Detter J.C."/>
            <person name="Tapia R."/>
            <person name="Han C."/>
            <person name="Land M."/>
            <person name="Hauser L."/>
            <person name="Markowitz V."/>
            <person name="Cheng J.-F."/>
            <person name="Hugenholtz P."/>
            <person name="Woyke T."/>
            <person name="Wu D."/>
            <person name="Tindall B."/>
            <person name="Schuetze A."/>
            <person name="Brambilla E."/>
            <person name="Klenk H.-P."/>
            <person name="Eisen J.A."/>
        </authorList>
    </citation>
    <scope>NUCLEOTIDE SEQUENCE [LARGE SCALE GENOMIC DNA]</scope>
    <source>
        <strain evidence="4">ATCC 25205 / DSM 745 / LMG 13164 / NCIMB 1802</strain>
    </source>
</reference>
<keyword evidence="2" id="KW-0732">Signal</keyword>
<keyword evidence="1" id="KW-1133">Transmembrane helix</keyword>
<dbReference type="HOGENOM" id="CLU_111501_0_0_10"/>
<keyword evidence="4" id="KW-1185">Reference proteome</keyword>
<evidence type="ECO:0000256" key="1">
    <source>
        <dbReference type="SAM" id="Phobius"/>
    </source>
</evidence>
<sequence>MKRWIVSLVLVAWASLAQAHQPAISTVILAEKSDQSWILQIRSPLNSFEYVIKQNYGENSFASADEFKDLVINYLKENISIRFNGNYELLLQKGTVKLGHETNVFFQVTEVPEKINSLEVSNTSFKTINRNQSMFMVLGEGLDKDQFILNNENEHSAILKVDDNKLVQQEATLFLGLFQKETLNSSFNIWVLGVILALALIYSLQRMNIVPAKKSN</sequence>
<dbReference type="STRING" id="880070.Cycma_2196"/>
<dbReference type="OrthoDB" id="1177179at2"/>
<evidence type="ECO:0000256" key="2">
    <source>
        <dbReference type="SAM" id="SignalP"/>
    </source>
</evidence>
<dbReference type="AlphaFoldDB" id="G0J3W7"/>
<keyword evidence="1" id="KW-0812">Transmembrane</keyword>
<evidence type="ECO:0000313" key="4">
    <source>
        <dbReference type="Proteomes" id="UP000001635"/>
    </source>
</evidence>
<dbReference type="eggNOG" id="ENOG5032RZ3">
    <property type="taxonomic scope" value="Bacteria"/>
</dbReference>
<feature type="transmembrane region" description="Helical" evidence="1">
    <location>
        <begin position="187"/>
        <end position="204"/>
    </location>
</feature>
<feature type="signal peptide" evidence="2">
    <location>
        <begin position="1"/>
        <end position="19"/>
    </location>
</feature>
<organism evidence="3 4">
    <name type="scientific">Cyclobacterium marinum (strain ATCC 25205 / DSM 745 / LMG 13164 / NCIMB 1802)</name>
    <name type="common">Flectobacillus marinus</name>
    <dbReference type="NCBI Taxonomy" id="880070"/>
    <lineage>
        <taxon>Bacteria</taxon>
        <taxon>Pseudomonadati</taxon>
        <taxon>Bacteroidota</taxon>
        <taxon>Cytophagia</taxon>
        <taxon>Cytophagales</taxon>
        <taxon>Cyclobacteriaceae</taxon>
        <taxon>Cyclobacterium</taxon>
    </lineage>
</organism>
<name>G0J3W7_CYCMS</name>
<dbReference type="Proteomes" id="UP000001635">
    <property type="component" value="Chromosome"/>
</dbReference>
<dbReference type="Pfam" id="PF20420">
    <property type="entry name" value="DUF6702"/>
    <property type="match status" value="1"/>
</dbReference>
<evidence type="ECO:0000313" key="3">
    <source>
        <dbReference type="EMBL" id="AEL25941.1"/>
    </source>
</evidence>
<dbReference type="EMBL" id="CP002955">
    <property type="protein sequence ID" value="AEL25941.1"/>
    <property type="molecule type" value="Genomic_DNA"/>
</dbReference>